<protein>
    <submittedName>
        <fullName evidence="3">Uncharacterized protein</fullName>
    </submittedName>
</protein>
<gene>
    <name evidence="3" type="primary">SSCI34410.1</name>
</gene>
<dbReference type="EMBL" id="CCFA01001918">
    <property type="protein sequence ID" value="CDW97568.1"/>
    <property type="molecule type" value="Genomic_DNA"/>
</dbReference>
<evidence type="ECO:0000313" key="4">
    <source>
        <dbReference type="Proteomes" id="UP000242770"/>
    </source>
</evidence>
<feature type="compositionally biased region" description="Polar residues" evidence="2">
    <location>
        <begin position="685"/>
        <end position="699"/>
    </location>
</feature>
<accession>A0A0F7SA91</accession>
<keyword evidence="4" id="KW-1185">Reference proteome</keyword>
<feature type="coiled-coil region" evidence="1">
    <location>
        <begin position="204"/>
        <end position="306"/>
    </location>
</feature>
<feature type="region of interest" description="Disordered" evidence="2">
    <location>
        <begin position="645"/>
        <end position="727"/>
    </location>
</feature>
<dbReference type="STRING" id="49012.A0A0F7SA91"/>
<dbReference type="Proteomes" id="UP000242770">
    <property type="component" value="Unassembled WGS sequence"/>
</dbReference>
<name>A0A0F7SA91_9BASI</name>
<feature type="region of interest" description="Disordered" evidence="2">
    <location>
        <begin position="788"/>
        <end position="811"/>
    </location>
</feature>
<reference evidence="4" key="1">
    <citation type="submission" date="2014-06" db="EMBL/GenBank/DDBJ databases">
        <authorList>
            <person name="Berkman P.J."/>
        </authorList>
    </citation>
    <scope>NUCLEOTIDE SEQUENCE [LARGE SCALE GENOMIC DNA]</scope>
</reference>
<evidence type="ECO:0000313" key="3">
    <source>
        <dbReference type="EMBL" id="CDW97568.1"/>
    </source>
</evidence>
<feature type="compositionally biased region" description="Polar residues" evidence="2">
    <location>
        <begin position="666"/>
        <end position="678"/>
    </location>
</feature>
<dbReference type="PANTHER" id="PTHR45615">
    <property type="entry name" value="MYOSIN HEAVY CHAIN, NON-MUSCLE"/>
    <property type="match status" value="1"/>
</dbReference>
<feature type="compositionally biased region" description="Low complexity" evidence="2">
    <location>
        <begin position="82"/>
        <end position="95"/>
    </location>
</feature>
<feature type="compositionally biased region" description="Low complexity" evidence="2">
    <location>
        <begin position="707"/>
        <end position="718"/>
    </location>
</feature>
<evidence type="ECO:0000256" key="1">
    <source>
        <dbReference type="SAM" id="Coils"/>
    </source>
</evidence>
<evidence type="ECO:0000256" key="2">
    <source>
        <dbReference type="SAM" id="MobiDB-lite"/>
    </source>
</evidence>
<dbReference type="PANTHER" id="PTHR45615:SF80">
    <property type="entry name" value="GRIP DOMAIN-CONTAINING PROTEIN"/>
    <property type="match status" value="1"/>
</dbReference>
<feature type="coiled-coil region" evidence="1">
    <location>
        <begin position="405"/>
        <end position="493"/>
    </location>
</feature>
<dbReference type="Gene3D" id="1.10.287.1490">
    <property type="match status" value="1"/>
</dbReference>
<keyword evidence="1" id="KW-0175">Coiled coil</keyword>
<organism evidence="3 4">
    <name type="scientific">Sporisorium scitamineum</name>
    <dbReference type="NCBI Taxonomy" id="49012"/>
    <lineage>
        <taxon>Eukaryota</taxon>
        <taxon>Fungi</taxon>
        <taxon>Dikarya</taxon>
        <taxon>Basidiomycota</taxon>
        <taxon>Ustilaginomycotina</taxon>
        <taxon>Ustilaginomycetes</taxon>
        <taxon>Ustilaginales</taxon>
        <taxon>Ustilaginaceae</taxon>
        <taxon>Sporisorium</taxon>
    </lineage>
</organism>
<proteinExistence type="predicted"/>
<feature type="region of interest" description="Disordered" evidence="2">
    <location>
        <begin position="82"/>
        <end position="103"/>
    </location>
</feature>
<dbReference type="AlphaFoldDB" id="A0A0F7SA91"/>
<sequence>MMSEVSFNSTLDVATPLVKSRRISILPISHADLSSPTMARKQLQLLELDNVALSNELTEREEQVSALEAELDTLRSKLASSSATTMLTSSTSTDSINGDTHQRSSAQVKAAKRLLHRLIAQIASYDSEPADEDKLFNLDQSLVYDPERSIVAPSSTHLTTPNGKTSVARRFEGDLLDDVEILGSVLKEYARKTTFAADEQSVALQSAISRNEALETRIKQLEGELEQAKAAVDEESGKDRLVDELRADLADESTSSDPSRAIQLETQLAQLQHERDLAAQESSAKIASLEAQLDERRTKASDLQSIFAELQEKKQKLHAIQLHTTHIRSLEKVLVQQQRIVDLLDRRPSAQDGEEWMAYAQQLSASLAQLKTGATDSRTERSDAAVMTDVETSIGMKEVVDDELVLGLKEKIEELEARILRRNEQIGSLQPRESSASASADAERIVTLEAQLLEAQRQREALVASSNADAKAYWTLKEELAELQEEAERSHHNVDAPALTELQTQLAASLSAKSTLEQRITSQESALLKLKSDLAAARSTEDLLNQQYQSSQRRITDLESTISHLESHPPSTASTAQLEVLQTKLTHTQSELDYLTNRIQELESELGRKADEIEEADSKILDALKESKKYATRYSKLSARYEALQRESEGRTPSGARGVKAVYAPSPSNGGRTPTSFTPVRRSAKSSSRIKPAPSNSHTPVVLGHGTPAATTTTETEAGMTRSTSNPSALIATRLLQASTTSPVKPTLLSDKTNIVASTAGTSRLSSKIATASAEGKPNRVVTMNSITNPLIPSASPSQITRRTTREIQSQ</sequence>